<protein>
    <recommendedName>
        <fullName evidence="3">Extracellular solute-binding protein</fullName>
    </recommendedName>
</protein>
<comment type="caution">
    <text evidence="1">The sequence shown here is derived from an EMBL/GenBank/DDBJ whole genome shotgun (WGS) entry which is preliminary data.</text>
</comment>
<dbReference type="PANTHER" id="PTHR43649">
    <property type="entry name" value="ARABINOSE-BINDING PROTEIN-RELATED"/>
    <property type="match status" value="1"/>
</dbReference>
<accession>A0A916JRC5</accession>
<dbReference type="RefSeq" id="WP_218089893.1">
    <property type="nucleotide sequence ID" value="NZ_CAJVAS010000001.1"/>
</dbReference>
<sequence>MDKRLRIALSLFLIPGMIGSLFGCSSKEASAPKSPSDQSSVREYKGGPAELVVLDYSTGTTEEQFQKFFVEPVKAKYPEINLVQTKDSLEKLMAAGAFPDIILVSNVSLINILDMAIPEDLTKMIETYRINLGQIEPAAVEQTKKLGDQKAFYGMPFAMNYGAMAYNKDIFDKFGVPYPKDVMTYEEALDLGKKLTRADGGTNYIGIMPPDLRQMYWQYGVPVFDRASGKAILTTDRHAKVFSLLQQFYSVPGYVEKGKFRHATDVFFKEQRMAMYTGWIAAVVLYFNKAESSDLFKWDLTAHPGYSDRPGFGKEVDYHMAVVNKESKYKDAAYTVLSTLVSEEVQTKMSKAGRVSVLTNDAIRKAFGSDSDLFKGKNLEAIFKVKPSPLPDASKFDPKINAIVNGDVSQDVAVKGIDINTALRSGEEKANKEITIP</sequence>
<dbReference type="Pfam" id="PF13416">
    <property type="entry name" value="SBP_bac_8"/>
    <property type="match status" value="1"/>
</dbReference>
<evidence type="ECO:0000313" key="2">
    <source>
        <dbReference type="Proteomes" id="UP000693672"/>
    </source>
</evidence>
<reference evidence="1" key="1">
    <citation type="submission" date="2021-06" db="EMBL/GenBank/DDBJ databases">
        <authorList>
            <person name="Criscuolo A."/>
        </authorList>
    </citation>
    <scope>NUCLEOTIDE SEQUENCE</scope>
    <source>
        <strain evidence="1">CIP111600</strain>
    </source>
</reference>
<organism evidence="1 2">
    <name type="scientific">Paenibacillus solanacearum</name>
    <dbReference type="NCBI Taxonomy" id="2048548"/>
    <lineage>
        <taxon>Bacteria</taxon>
        <taxon>Bacillati</taxon>
        <taxon>Bacillota</taxon>
        <taxon>Bacilli</taxon>
        <taxon>Bacillales</taxon>
        <taxon>Paenibacillaceae</taxon>
        <taxon>Paenibacillus</taxon>
    </lineage>
</organism>
<dbReference type="InterPro" id="IPR006059">
    <property type="entry name" value="SBP"/>
</dbReference>
<name>A0A916JRC5_9BACL</name>
<dbReference type="InterPro" id="IPR050490">
    <property type="entry name" value="Bact_solute-bd_prot1"/>
</dbReference>
<keyword evidence="2" id="KW-1185">Reference proteome</keyword>
<dbReference type="EMBL" id="CAJVAS010000001">
    <property type="protein sequence ID" value="CAG7595685.1"/>
    <property type="molecule type" value="Genomic_DNA"/>
</dbReference>
<evidence type="ECO:0008006" key="3">
    <source>
        <dbReference type="Google" id="ProtNLM"/>
    </source>
</evidence>
<evidence type="ECO:0000313" key="1">
    <source>
        <dbReference type="EMBL" id="CAG7595685.1"/>
    </source>
</evidence>
<dbReference type="AlphaFoldDB" id="A0A916JRC5"/>
<proteinExistence type="predicted"/>
<dbReference type="Proteomes" id="UP000693672">
    <property type="component" value="Unassembled WGS sequence"/>
</dbReference>
<dbReference type="PANTHER" id="PTHR43649:SF12">
    <property type="entry name" value="DIACETYLCHITOBIOSE BINDING PROTEIN DASA"/>
    <property type="match status" value="1"/>
</dbReference>
<dbReference type="PROSITE" id="PS51257">
    <property type="entry name" value="PROKAR_LIPOPROTEIN"/>
    <property type="match status" value="1"/>
</dbReference>
<gene>
    <name evidence="1" type="ORF">PAESOLCIP111_00051</name>
</gene>